<dbReference type="EMBL" id="PTRA01000002">
    <property type="protein sequence ID" value="PQA56946.1"/>
    <property type="molecule type" value="Genomic_DNA"/>
</dbReference>
<reference evidence="2" key="1">
    <citation type="submission" date="2018-02" db="EMBL/GenBank/DDBJ databases">
        <title>Genome sequencing of Solimonas sp. HR-BB.</title>
        <authorList>
            <person name="Lee Y."/>
            <person name="Jeon C.O."/>
        </authorList>
    </citation>
    <scope>NUCLEOTIDE SEQUENCE [LARGE SCALE GENOMIC DNA]</scope>
    <source>
        <strain evidence="2">HR-U</strain>
    </source>
</reference>
<keyword evidence="2" id="KW-1185">Reference proteome</keyword>
<dbReference type="AlphaFoldDB" id="A0A2S7IKC6"/>
<proteinExistence type="predicted"/>
<name>A0A2S7IKC6_9BACT</name>
<accession>A0A2S7IKC6</accession>
<comment type="caution">
    <text evidence="1">The sequence shown here is derived from an EMBL/GenBank/DDBJ whole genome shotgun (WGS) entry which is preliminary data.</text>
</comment>
<protein>
    <submittedName>
        <fullName evidence="1">Uncharacterized protein</fullName>
    </submittedName>
</protein>
<gene>
    <name evidence="1" type="ORF">C5O19_16570</name>
</gene>
<evidence type="ECO:0000313" key="1">
    <source>
        <dbReference type="EMBL" id="PQA56946.1"/>
    </source>
</evidence>
<organism evidence="1 2">
    <name type="scientific">Siphonobacter curvatus</name>
    <dbReference type="NCBI Taxonomy" id="2094562"/>
    <lineage>
        <taxon>Bacteria</taxon>
        <taxon>Pseudomonadati</taxon>
        <taxon>Bacteroidota</taxon>
        <taxon>Cytophagia</taxon>
        <taxon>Cytophagales</taxon>
        <taxon>Cytophagaceae</taxon>
        <taxon>Siphonobacter</taxon>
    </lineage>
</organism>
<evidence type="ECO:0000313" key="2">
    <source>
        <dbReference type="Proteomes" id="UP000239590"/>
    </source>
</evidence>
<sequence length="149" mass="16903">MAMKYLLVLGFVLNLIACKKTPSSPRPLDCDASQAYTTSVEEGSRRLLGTWRLKTIKGGFVKHDTIPNQVVHFFANYTCQVTAQGRTSPRMPYQVSIVDRPLQLAVTDSVETSYSRKLGKSRMYICEEELILDYGREVDAQAYIYTRQP</sequence>
<dbReference type="Proteomes" id="UP000239590">
    <property type="component" value="Unassembled WGS sequence"/>
</dbReference>